<reference evidence="9" key="1">
    <citation type="submission" date="2016-06" db="EMBL/GenBank/DDBJ databases">
        <title>Complete genome sequence of Actinoalloteichus fjordicus DSM 46855 (=ADI127-17), type strain of the new species Actinoalloteichus fjordicus.</title>
        <authorList>
            <person name="Ruckert C."/>
            <person name="Nouioui I."/>
            <person name="Willmese J."/>
            <person name="van Wezel G."/>
            <person name="Klenk H.-P."/>
            <person name="Kalinowski J."/>
            <person name="Zotchev S.B."/>
        </authorList>
    </citation>
    <scope>NUCLEOTIDE SEQUENCE [LARGE SCALE GENOMIC DNA]</scope>
    <source>
        <strain evidence="9">ADI127-7</strain>
    </source>
</reference>
<evidence type="ECO:0000256" key="3">
    <source>
        <dbReference type="ARBA" id="ARBA00022801"/>
    </source>
</evidence>
<feature type="domain" description="Dynamin N-terminal" evidence="7">
    <location>
        <begin position="41"/>
        <end position="147"/>
    </location>
</feature>
<dbReference type="EMBL" id="CP016076">
    <property type="protein sequence ID" value="APU17953.1"/>
    <property type="molecule type" value="Genomic_DNA"/>
</dbReference>
<dbReference type="Pfam" id="PF00350">
    <property type="entry name" value="Dynamin_N"/>
    <property type="match status" value="1"/>
</dbReference>
<accession>A0AAC9LHL8</accession>
<evidence type="ECO:0000256" key="5">
    <source>
        <dbReference type="ARBA" id="ARBA00023136"/>
    </source>
</evidence>
<dbReference type="InterPro" id="IPR027417">
    <property type="entry name" value="P-loop_NTPase"/>
</dbReference>
<keyword evidence="3" id="KW-0378">Hydrolase</keyword>
<feature type="region of interest" description="Disordered" evidence="6">
    <location>
        <begin position="157"/>
        <end position="201"/>
    </location>
</feature>
<dbReference type="GO" id="GO:0016020">
    <property type="term" value="C:membrane"/>
    <property type="evidence" value="ECO:0007669"/>
    <property type="project" value="UniProtKB-SubCell"/>
</dbReference>
<dbReference type="KEGG" id="acad:UA74_29810"/>
<dbReference type="AlphaFoldDB" id="A0AAC9LHL8"/>
<dbReference type="Gene3D" id="3.40.50.300">
    <property type="entry name" value="P-loop containing nucleotide triphosphate hydrolases"/>
    <property type="match status" value="1"/>
</dbReference>
<name>A0AAC9LHL8_9PSEU</name>
<comment type="subcellular location">
    <subcellularLocation>
        <location evidence="1">Membrane</location>
    </subcellularLocation>
</comment>
<dbReference type="InterPro" id="IPR045063">
    <property type="entry name" value="Dynamin_N"/>
</dbReference>
<dbReference type="GO" id="GO:0005525">
    <property type="term" value="F:GTP binding"/>
    <property type="evidence" value="ECO:0007669"/>
    <property type="project" value="UniProtKB-KW"/>
</dbReference>
<sequence>MAGPLSAAVASLCHRLQPQVSPRTAAGFREVLRRLDAPLQLAVAGRIKSGKSTLVNALIGRRVAPTDVGECTRLVTRFQYGTVDRIEVVFADGGKQVLPFDTDGMIPASLGVDIDKVSHIEAFLTNAVLRDLTVIDTPGLGSLDAASVKRTEELLGAGTARPDGDAGSADAEQAGAGRADSWTTPRDAAASSGSDPAADELDPVSRNAVAGAEAVLYVLTQSVRADDEQALAAFTAATASREAGPVNAIAVLNKADTIEPDSVAGSGGDLWRAATLLSERQAGSLKPRVADVLPVIGLLAETSEAGGFTSSDADALRRLADLDEATLETMLISADLFTTWDCEVPAADRTRLLERLDLYGIRCGVRAVSRKPDITAGALRRELLDSSGLAAVRGRLESVFRARADGIKAAAAMASVSALAHASGDPGERQRVHDAIEVLLAKPEAHQLRLLEALTLVAAGAVSMPEDLAEEVLRVGSTSSVGEQLGMVGRPPMEWAAYALERAGWWRSFASFGATPAQSRVAHVVHRAYFLIWQQLREGTR</sequence>
<keyword evidence="2" id="KW-0547">Nucleotide-binding</keyword>
<dbReference type="PANTHER" id="PTHR10465:SF0">
    <property type="entry name" value="SARCALUMENIN"/>
    <property type="match status" value="1"/>
</dbReference>
<feature type="compositionally biased region" description="Low complexity" evidence="6">
    <location>
        <begin position="187"/>
        <end position="196"/>
    </location>
</feature>
<evidence type="ECO:0000256" key="4">
    <source>
        <dbReference type="ARBA" id="ARBA00023134"/>
    </source>
</evidence>
<protein>
    <submittedName>
        <fullName evidence="8">Dynamin family protein</fullName>
    </submittedName>
</protein>
<dbReference type="PANTHER" id="PTHR10465">
    <property type="entry name" value="TRANSMEMBRANE GTPASE FZO1"/>
    <property type="match status" value="1"/>
</dbReference>
<dbReference type="InterPro" id="IPR027094">
    <property type="entry name" value="Mitofusin_fam"/>
</dbReference>
<evidence type="ECO:0000256" key="1">
    <source>
        <dbReference type="ARBA" id="ARBA00004370"/>
    </source>
</evidence>
<keyword evidence="4" id="KW-0342">GTP-binding</keyword>
<evidence type="ECO:0000256" key="6">
    <source>
        <dbReference type="SAM" id="MobiDB-lite"/>
    </source>
</evidence>
<dbReference type="GO" id="GO:0003924">
    <property type="term" value="F:GTPase activity"/>
    <property type="evidence" value="ECO:0007669"/>
    <property type="project" value="InterPro"/>
</dbReference>
<evidence type="ECO:0000313" key="8">
    <source>
        <dbReference type="EMBL" id="APU17953.1"/>
    </source>
</evidence>
<dbReference type="Proteomes" id="UP000185511">
    <property type="component" value="Chromosome"/>
</dbReference>
<evidence type="ECO:0000259" key="7">
    <source>
        <dbReference type="Pfam" id="PF00350"/>
    </source>
</evidence>
<evidence type="ECO:0000313" key="9">
    <source>
        <dbReference type="Proteomes" id="UP000185511"/>
    </source>
</evidence>
<organism evidence="8 9">
    <name type="scientific">Actinoalloteichus fjordicus</name>
    <dbReference type="NCBI Taxonomy" id="1612552"/>
    <lineage>
        <taxon>Bacteria</taxon>
        <taxon>Bacillati</taxon>
        <taxon>Actinomycetota</taxon>
        <taxon>Actinomycetes</taxon>
        <taxon>Pseudonocardiales</taxon>
        <taxon>Pseudonocardiaceae</taxon>
        <taxon>Actinoalloteichus</taxon>
    </lineage>
</organism>
<keyword evidence="9" id="KW-1185">Reference proteome</keyword>
<dbReference type="SUPFAM" id="SSF52540">
    <property type="entry name" value="P-loop containing nucleoside triphosphate hydrolases"/>
    <property type="match status" value="1"/>
</dbReference>
<evidence type="ECO:0000256" key="2">
    <source>
        <dbReference type="ARBA" id="ARBA00022741"/>
    </source>
</evidence>
<gene>
    <name evidence="8" type="ORF">UA74_29810</name>
</gene>
<keyword evidence="5" id="KW-0472">Membrane</keyword>
<proteinExistence type="predicted"/>